<feature type="compositionally biased region" description="Basic residues" evidence="1">
    <location>
        <begin position="238"/>
        <end position="249"/>
    </location>
</feature>
<gene>
    <name evidence="2" type="ORF">GCM10010466_53410</name>
</gene>
<feature type="compositionally biased region" description="Pro residues" evidence="1">
    <location>
        <begin position="144"/>
        <end position="153"/>
    </location>
</feature>
<dbReference type="InterPro" id="IPR037219">
    <property type="entry name" value="Peptidase_M41-like"/>
</dbReference>
<evidence type="ECO:0000313" key="3">
    <source>
        <dbReference type="Proteomes" id="UP001500320"/>
    </source>
</evidence>
<evidence type="ECO:0000313" key="2">
    <source>
        <dbReference type="EMBL" id="GAA3155805.1"/>
    </source>
</evidence>
<feature type="region of interest" description="Disordered" evidence="1">
    <location>
        <begin position="22"/>
        <end position="41"/>
    </location>
</feature>
<organism evidence="2 3">
    <name type="scientific">Planomonospora alba</name>
    <dbReference type="NCBI Taxonomy" id="161354"/>
    <lineage>
        <taxon>Bacteria</taxon>
        <taxon>Bacillati</taxon>
        <taxon>Actinomycetota</taxon>
        <taxon>Actinomycetes</taxon>
        <taxon>Streptosporangiales</taxon>
        <taxon>Streptosporangiaceae</taxon>
        <taxon>Planomonospora</taxon>
    </lineage>
</organism>
<protein>
    <submittedName>
        <fullName evidence="2">Uncharacterized protein</fullName>
    </submittedName>
</protein>
<comment type="caution">
    <text evidence="2">The sequence shown here is derived from an EMBL/GenBank/DDBJ whole genome shotgun (WGS) entry which is preliminary data.</text>
</comment>
<feature type="region of interest" description="Disordered" evidence="1">
    <location>
        <begin position="142"/>
        <end position="249"/>
    </location>
</feature>
<reference evidence="3" key="1">
    <citation type="journal article" date="2019" name="Int. J. Syst. Evol. Microbiol.">
        <title>The Global Catalogue of Microorganisms (GCM) 10K type strain sequencing project: providing services to taxonomists for standard genome sequencing and annotation.</title>
        <authorList>
            <consortium name="The Broad Institute Genomics Platform"/>
            <consortium name="The Broad Institute Genome Sequencing Center for Infectious Disease"/>
            <person name="Wu L."/>
            <person name="Ma J."/>
        </authorList>
    </citation>
    <scope>NUCLEOTIDE SEQUENCE [LARGE SCALE GENOMIC DNA]</scope>
    <source>
        <strain evidence="3">JCM 9373</strain>
    </source>
</reference>
<dbReference type="SUPFAM" id="SSF140990">
    <property type="entry name" value="FtsH protease domain-like"/>
    <property type="match status" value="1"/>
</dbReference>
<accession>A0ABP6NVU9</accession>
<feature type="compositionally biased region" description="Low complexity" evidence="1">
    <location>
        <begin position="154"/>
        <end position="168"/>
    </location>
</feature>
<name>A0ABP6NVU9_9ACTN</name>
<proteinExistence type="predicted"/>
<feature type="compositionally biased region" description="Low complexity" evidence="1">
    <location>
        <begin position="30"/>
        <end position="41"/>
    </location>
</feature>
<feature type="compositionally biased region" description="Low complexity" evidence="1">
    <location>
        <begin position="217"/>
        <end position="226"/>
    </location>
</feature>
<evidence type="ECO:0000256" key="1">
    <source>
        <dbReference type="SAM" id="MobiDB-lite"/>
    </source>
</evidence>
<dbReference type="EMBL" id="BAAAUT010000051">
    <property type="protein sequence ID" value="GAA3155805.1"/>
    <property type="molecule type" value="Genomic_DNA"/>
</dbReference>
<dbReference type="Gene3D" id="1.20.58.760">
    <property type="entry name" value="Peptidase M41"/>
    <property type="match status" value="1"/>
</dbReference>
<dbReference type="Proteomes" id="UP001500320">
    <property type="component" value="Unassembled WGS sequence"/>
</dbReference>
<sequence>MGRGVTSVAALQELEIMGGKALPRSGGAAGTAQPPGGAVPAPDVLGERIEYNLVRLLERTEALLREHRREVLCLAHALETHKTLNGDDVVAVIELRRGPLVDGSVYASDGFYAEIEEYHREAARAHREHDRVARALPVPAGALRPPPAVPPGGPDVVPAPGFAPPGSAAAGGPGIVPWRRERTEDPPEGGAPERPPERVRTARPGSGTARPGHRGPARAGGSAGRCARPERSRPAWPRWRRSHCSGRTC</sequence>
<keyword evidence="3" id="KW-1185">Reference proteome</keyword>